<feature type="repeat" description="ANK" evidence="2">
    <location>
        <begin position="1043"/>
        <end position="1075"/>
    </location>
</feature>
<reference evidence="5 6" key="1">
    <citation type="submission" date="2019-06" db="EMBL/GenBank/DDBJ databases">
        <authorList>
            <person name="Broberg M."/>
        </authorList>
    </citation>
    <scope>NUCLEOTIDE SEQUENCE [LARGE SCALE GENOMIC DNA]</scope>
</reference>
<feature type="repeat" description="ANK" evidence="2">
    <location>
        <begin position="1010"/>
        <end position="1042"/>
    </location>
</feature>
<dbReference type="Gene3D" id="3.40.50.1580">
    <property type="entry name" value="Nucleoside phosphorylase domain"/>
    <property type="match status" value="1"/>
</dbReference>
<dbReference type="PROSITE" id="PS50297">
    <property type="entry name" value="ANK_REP_REGION"/>
    <property type="match status" value="5"/>
</dbReference>
<dbReference type="Pfam" id="PF24883">
    <property type="entry name" value="NPHP3_N"/>
    <property type="match status" value="1"/>
</dbReference>
<evidence type="ECO:0000259" key="4">
    <source>
        <dbReference type="Pfam" id="PF24883"/>
    </source>
</evidence>
<dbReference type="EMBL" id="CABFNS010000240">
    <property type="protein sequence ID" value="VUC20750.1"/>
    <property type="molecule type" value="Genomic_DNA"/>
</dbReference>
<dbReference type="InterPro" id="IPR036770">
    <property type="entry name" value="Ankyrin_rpt-contain_sf"/>
</dbReference>
<dbReference type="Pfam" id="PF12796">
    <property type="entry name" value="Ank_2"/>
    <property type="match status" value="2"/>
</dbReference>
<keyword evidence="6" id="KW-1185">Reference proteome</keyword>
<organism evidence="5 6">
    <name type="scientific">Bionectria ochroleuca</name>
    <name type="common">Gliocladium roseum</name>
    <dbReference type="NCBI Taxonomy" id="29856"/>
    <lineage>
        <taxon>Eukaryota</taxon>
        <taxon>Fungi</taxon>
        <taxon>Dikarya</taxon>
        <taxon>Ascomycota</taxon>
        <taxon>Pezizomycotina</taxon>
        <taxon>Sordariomycetes</taxon>
        <taxon>Hypocreomycetidae</taxon>
        <taxon>Hypocreales</taxon>
        <taxon>Bionectriaceae</taxon>
        <taxon>Clonostachys</taxon>
    </lineage>
</organism>
<dbReference type="PROSITE" id="PS50088">
    <property type="entry name" value="ANK_REPEAT"/>
    <property type="match status" value="5"/>
</dbReference>
<dbReference type="Pfam" id="PF01048">
    <property type="entry name" value="PNP_UDP_1"/>
    <property type="match status" value="1"/>
</dbReference>
<dbReference type="SMART" id="SM00248">
    <property type="entry name" value="ANK"/>
    <property type="match status" value="8"/>
</dbReference>
<evidence type="ECO:0000313" key="5">
    <source>
        <dbReference type="EMBL" id="VUC20750.1"/>
    </source>
</evidence>
<evidence type="ECO:0008006" key="7">
    <source>
        <dbReference type="Google" id="ProtNLM"/>
    </source>
</evidence>
<dbReference type="SUPFAM" id="SSF53167">
    <property type="entry name" value="Purine and uridine phosphorylases"/>
    <property type="match status" value="1"/>
</dbReference>
<feature type="repeat" description="ANK" evidence="2">
    <location>
        <begin position="1076"/>
        <end position="1108"/>
    </location>
</feature>
<feature type="domain" description="Nucleoside phosphorylase" evidence="3">
    <location>
        <begin position="55"/>
        <end position="307"/>
    </location>
</feature>
<feature type="domain" description="Nephrocystin 3-like N-terminal" evidence="4">
    <location>
        <begin position="359"/>
        <end position="529"/>
    </location>
</feature>
<proteinExistence type="predicted"/>
<dbReference type="Pfam" id="PF00023">
    <property type="entry name" value="Ank"/>
    <property type="match status" value="1"/>
</dbReference>
<dbReference type="InterPro" id="IPR002110">
    <property type="entry name" value="Ankyrin_rpt"/>
</dbReference>
<protein>
    <recommendedName>
        <fullName evidence="7">Nucleoside phosphorylase domain-containing protein</fullName>
    </recommendedName>
</protein>
<sequence>MPLHHASGDTAADEGDIPPSYEDYHIAWICALYIEVAAAQAMLDEVYESAAGVEGGTGHVLGRIRHHNVIIASLPDTQYGTNNAAIVATDLKRIFPSVKYGLVVGIGGGVPGKDAEIRLGDIVVGTRVVQHDLSKITGREQVERIATPRILPLSLGRAVSTLRAKHELDGSQVSLILQEKMANYPAYARPKVPDRLFLKEYRHEVLSHSCDACDPSKVVVRADRSSIDPIMHYGTIASGNQVIKDAIMRDEIAQEWNVLCFEMETAGLMDVLPCISIRGICDYSDSHKSKEWQRYAAASAAAYAREFLEMIPHVPRAGSLLSTGTDQRSFDHRVMLLDSLRLDCVNSRKYNIKVAHHKTCEWLVAHPAYRAWLDPRQLRKHRGVLWINGKPGAGKSTMMHFAYNQAKRDQPDYGLIMSFFFNARGERLETSIVGLYRSLLLQLLEGFPKLQDILDDPDLKQSSLFSTNMLQDLFRTSVLKLRGNPLTCFVDALDECDEREAADAAYYFEVLTEHCSHGCIPLRLCLSTRHYPHFDTLNSLHLTLEDQPNHDRDLERYVDSSLRVQNSAIVQDLKRFILQKAAGVFLWVVLVVDILNSEDRRGRPTLQKTLSEIPAGLSDLIHDILTGGHDTNMEELLMCISWILFSKRPLSPKEYYHGLWSGLHSMGQGDTIVPNMSIYTGDSIRRYIISSSKGLAEVIESAQPVVQFIHESVRDFLLQPSGVKRLWPNIGHDQESASHERLKECCHIYLNHPSVKQSIAKWQCRPTRQLQKELSDKFPFLEYASRHLLYHANLAALAINQDDFFTRLSLPDLTSIWNMLEFKEYESPPYGADINLLYILAERGCPNLIRAQLRHTHRTSIAGGKHHYPLFAALVHGERSAFLALLGLSSSLYKGVDITHNLKFKDSKKYRTRTPLTWASRDGCLEIVERILLTEGNVNEIDQGGNTPLLEATNNNHEMIVKLLVDAGADVNIHDGHGRSPLFWASYNGNDAITSFLVHHGADVDVCNDTGWTPLLVALHCVHDQIAQLLIKTGADVNASRDNGRTPLMEACSRNQELIVSLLLDAGADVNVGDNNGWTPLIWASKNGSEAAVKLLLSRGANINLASKQGKTPLEEASNNGYYTVAKLLNEAKVQSITGSNSSCKTSQQTSQDNDYKLRPAVAEDGAGLDIAITTEPDADYDELVDLVEKWTL</sequence>
<dbReference type="Gene3D" id="3.40.50.300">
    <property type="entry name" value="P-loop containing nucleotide triphosphate hydrolases"/>
    <property type="match status" value="1"/>
</dbReference>
<evidence type="ECO:0000259" key="3">
    <source>
        <dbReference type="Pfam" id="PF01048"/>
    </source>
</evidence>
<evidence type="ECO:0000256" key="2">
    <source>
        <dbReference type="PROSITE-ProRule" id="PRU00023"/>
    </source>
</evidence>
<keyword evidence="2" id="KW-0040">ANK repeat</keyword>
<dbReference type="Gene3D" id="1.25.40.20">
    <property type="entry name" value="Ankyrin repeat-containing domain"/>
    <property type="match status" value="1"/>
</dbReference>
<gene>
    <name evidence="5" type="ORF">CLO192961_LOCUS32146</name>
</gene>
<dbReference type="SUPFAM" id="SSF48403">
    <property type="entry name" value="Ankyrin repeat"/>
    <property type="match status" value="1"/>
</dbReference>
<dbReference type="InterPro" id="IPR056884">
    <property type="entry name" value="NPHP3-like_N"/>
</dbReference>
<dbReference type="PANTHER" id="PTHR46082:SF11">
    <property type="entry name" value="AAA+ ATPASE DOMAIN-CONTAINING PROTEIN-RELATED"/>
    <property type="match status" value="1"/>
</dbReference>
<accession>A0ABY6TQ58</accession>
<keyword evidence="1" id="KW-0677">Repeat</keyword>
<dbReference type="InterPro" id="IPR035994">
    <property type="entry name" value="Nucleoside_phosphorylase_sf"/>
</dbReference>
<dbReference type="PANTHER" id="PTHR46082">
    <property type="entry name" value="ATP/GTP-BINDING PROTEIN-RELATED"/>
    <property type="match status" value="1"/>
</dbReference>
<dbReference type="Proteomes" id="UP000766486">
    <property type="component" value="Unassembled WGS sequence"/>
</dbReference>
<evidence type="ECO:0000313" key="6">
    <source>
        <dbReference type="Proteomes" id="UP000766486"/>
    </source>
</evidence>
<dbReference type="SUPFAM" id="SSF52540">
    <property type="entry name" value="P-loop containing nucleoside triphosphate hydrolases"/>
    <property type="match status" value="1"/>
</dbReference>
<dbReference type="InterPro" id="IPR000845">
    <property type="entry name" value="Nucleoside_phosphorylase_d"/>
</dbReference>
<evidence type="ECO:0000256" key="1">
    <source>
        <dbReference type="ARBA" id="ARBA00022737"/>
    </source>
</evidence>
<comment type="caution">
    <text evidence="5">The sequence shown here is derived from an EMBL/GenBank/DDBJ whole genome shotgun (WGS) entry which is preliminary data.</text>
</comment>
<name>A0ABY6TQ58_BIOOC</name>
<feature type="repeat" description="ANK" evidence="2">
    <location>
        <begin position="944"/>
        <end position="976"/>
    </location>
</feature>
<dbReference type="InterPro" id="IPR053137">
    <property type="entry name" value="NLR-like"/>
</dbReference>
<dbReference type="InterPro" id="IPR027417">
    <property type="entry name" value="P-loop_NTPase"/>
</dbReference>
<feature type="repeat" description="ANK" evidence="2">
    <location>
        <begin position="977"/>
        <end position="1009"/>
    </location>
</feature>